<name>A0A3G4ZLB3_9VIRU</name>
<sequence length="185" mass="20863">MSYKQINHNNFPLPVPVPVPVTSSSRRREFITKPTVLIPPKPTQDNYMSDTNINISANHNRNYDANPNINTNSNSSNKTRSRIDIDTLFDADDDFVPRQSRGTSSRLINPHKITLENMVESNKIKHAHTANINSFNTYPITEKNPTSGKESTTHVTIDNNTAAIIDALGKIERKLDELLKKDIKL</sequence>
<evidence type="ECO:0000256" key="1">
    <source>
        <dbReference type="SAM" id="MobiDB-lite"/>
    </source>
</evidence>
<dbReference type="EMBL" id="MK071980">
    <property type="protein sequence ID" value="AYV75625.1"/>
    <property type="molecule type" value="Genomic_DNA"/>
</dbReference>
<reference evidence="2" key="1">
    <citation type="submission" date="2018-10" db="EMBL/GenBank/DDBJ databases">
        <title>Hidden diversity of soil giant viruses.</title>
        <authorList>
            <person name="Schulz F."/>
            <person name="Alteio L."/>
            <person name="Goudeau D."/>
            <person name="Ryan E.M."/>
            <person name="Malmstrom R.R."/>
            <person name="Blanchard J."/>
            <person name="Woyke T."/>
        </authorList>
    </citation>
    <scope>NUCLEOTIDE SEQUENCE</scope>
    <source>
        <strain evidence="2">TEV1</strain>
    </source>
</reference>
<protein>
    <submittedName>
        <fullName evidence="2">Uncharacterized protein</fullName>
    </submittedName>
</protein>
<organism evidence="2">
    <name type="scientific">Terrestrivirus sp</name>
    <dbReference type="NCBI Taxonomy" id="2487775"/>
    <lineage>
        <taxon>Viruses</taxon>
        <taxon>Varidnaviria</taxon>
        <taxon>Bamfordvirae</taxon>
        <taxon>Nucleocytoviricota</taxon>
        <taxon>Megaviricetes</taxon>
        <taxon>Imitervirales</taxon>
        <taxon>Mimiviridae</taxon>
        <taxon>Klosneuvirinae</taxon>
    </lineage>
</organism>
<feature type="compositionally biased region" description="Low complexity" evidence="1">
    <location>
        <begin position="66"/>
        <end position="78"/>
    </location>
</feature>
<gene>
    <name evidence="2" type="ORF">Terrestrivirus2_133</name>
</gene>
<feature type="region of interest" description="Disordered" evidence="1">
    <location>
        <begin position="59"/>
        <end position="78"/>
    </location>
</feature>
<evidence type="ECO:0000313" key="2">
    <source>
        <dbReference type="EMBL" id="AYV75625.1"/>
    </source>
</evidence>
<proteinExistence type="predicted"/>
<accession>A0A3G4ZLB3</accession>